<organism evidence="1 2">
    <name type="scientific">Aquilegia coerulea</name>
    <name type="common">Rocky mountain columbine</name>
    <dbReference type="NCBI Taxonomy" id="218851"/>
    <lineage>
        <taxon>Eukaryota</taxon>
        <taxon>Viridiplantae</taxon>
        <taxon>Streptophyta</taxon>
        <taxon>Embryophyta</taxon>
        <taxon>Tracheophyta</taxon>
        <taxon>Spermatophyta</taxon>
        <taxon>Magnoliopsida</taxon>
        <taxon>Ranunculales</taxon>
        <taxon>Ranunculaceae</taxon>
        <taxon>Thalictroideae</taxon>
        <taxon>Aquilegia</taxon>
    </lineage>
</organism>
<sequence length="102" mass="11291">MPSTIISKFAHLVIVSCNENSIVGCIVHVVKMELIMRFLTNQLRCIGALASYRHILIPEERKPLLESSDHSSIEILGLARQDVPAVIPANCSVSGFIMLYLD</sequence>
<proteinExistence type="predicted"/>
<gene>
    <name evidence="1" type="ORF">AQUCO_02000349v1</name>
</gene>
<dbReference type="AlphaFoldDB" id="A0A2G5DH57"/>
<dbReference type="Proteomes" id="UP000230069">
    <property type="component" value="Unassembled WGS sequence"/>
</dbReference>
<dbReference type="InParanoid" id="A0A2G5DH57"/>
<dbReference type="EMBL" id="KZ305037">
    <property type="protein sequence ID" value="PIA42834.1"/>
    <property type="molecule type" value="Genomic_DNA"/>
</dbReference>
<name>A0A2G5DH57_AQUCA</name>
<accession>A0A2G5DH57</accession>
<keyword evidence="2" id="KW-1185">Reference proteome</keyword>
<evidence type="ECO:0000313" key="1">
    <source>
        <dbReference type="EMBL" id="PIA42834.1"/>
    </source>
</evidence>
<reference evidence="1 2" key="1">
    <citation type="submission" date="2017-09" db="EMBL/GenBank/DDBJ databases">
        <title>WGS assembly of Aquilegia coerulea Goldsmith.</title>
        <authorList>
            <person name="Hodges S."/>
            <person name="Kramer E."/>
            <person name="Nordborg M."/>
            <person name="Tomkins J."/>
            <person name="Borevitz J."/>
            <person name="Derieg N."/>
            <person name="Yan J."/>
            <person name="Mihaltcheva S."/>
            <person name="Hayes R.D."/>
            <person name="Rokhsar D."/>
        </authorList>
    </citation>
    <scope>NUCLEOTIDE SEQUENCE [LARGE SCALE GENOMIC DNA]</scope>
    <source>
        <strain evidence="2">cv. Goldsmith</strain>
    </source>
</reference>
<protein>
    <submittedName>
        <fullName evidence="1">Uncharacterized protein</fullName>
    </submittedName>
</protein>
<evidence type="ECO:0000313" key="2">
    <source>
        <dbReference type="Proteomes" id="UP000230069"/>
    </source>
</evidence>